<organism evidence="1 2">
    <name type="scientific">Levilactobacillus koreensis</name>
    <dbReference type="NCBI Taxonomy" id="637971"/>
    <lineage>
        <taxon>Bacteria</taxon>
        <taxon>Bacillati</taxon>
        <taxon>Bacillota</taxon>
        <taxon>Bacilli</taxon>
        <taxon>Lactobacillales</taxon>
        <taxon>Lactobacillaceae</taxon>
        <taxon>Levilactobacillus</taxon>
    </lineage>
</organism>
<keyword evidence="2" id="KW-1185">Reference proteome</keyword>
<evidence type="ECO:0000313" key="2">
    <source>
        <dbReference type="Proteomes" id="UP000036000"/>
    </source>
</evidence>
<protein>
    <submittedName>
        <fullName evidence="1">Uncharacterized protein</fullName>
    </submittedName>
</protein>
<dbReference type="KEGG" id="lko:ABN16_10330"/>
<evidence type="ECO:0000313" key="1">
    <source>
        <dbReference type="EMBL" id="AKP65358.1"/>
    </source>
</evidence>
<dbReference type="EMBL" id="CP012033">
    <property type="protein sequence ID" value="AKP65358.1"/>
    <property type="molecule type" value="Genomic_DNA"/>
</dbReference>
<dbReference type="AlphaFoldDB" id="A0AAC8UW63"/>
<dbReference type="Proteomes" id="UP000036000">
    <property type="component" value="Chromosome"/>
</dbReference>
<gene>
    <name evidence="1" type="ORF">ABN16_10330</name>
</gene>
<proteinExistence type="predicted"/>
<reference evidence="1 2" key="1">
    <citation type="submission" date="2015-07" db="EMBL/GenBank/DDBJ databases">
        <title>Lactobacillus korensis/26-25/ whole genome sequencing.</title>
        <authorList>
            <person name="Kim M.K."/>
            <person name="Im W.-T."/>
            <person name="Srinivasan S."/>
            <person name="Lee J.-J."/>
        </authorList>
    </citation>
    <scope>NUCLEOTIDE SEQUENCE [LARGE SCALE GENOMIC DNA]</scope>
    <source>
        <strain evidence="1 2">26-25</strain>
    </source>
</reference>
<accession>A0AAC8UW63</accession>
<name>A0AAC8UW63_9LACO</name>
<sequence length="77" mass="8805">MRATSGQERSEVAYVPTEYMSDLIKSMGVDGIMYDSTLRPDVQDLVLFNEDSLEQIDSELVTYRISGLDYSTKRMSR</sequence>